<protein>
    <submittedName>
        <fullName evidence="1">Uncharacterized protein</fullName>
    </submittedName>
</protein>
<organism evidence="1 2">
    <name type="scientific">Rhododendron molle</name>
    <name type="common">Chinese azalea</name>
    <name type="synonym">Azalea mollis</name>
    <dbReference type="NCBI Taxonomy" id="49168"/>
    <lineage>
        <taxon>Eukaryota</taxon>
        <taxon>Viridiplantae</taxon>
        <taxon>Streptophyta</taxon>
        <taxon>Embryophyta</taxon>
        <taxon>Tracheophyta</taxon>
        <taxon>Spermatophyta</taxon>
        <taxon>Magnoliopsida</taxon>
        <taxon>eudicotyledons</taxon>
        <taxon>Gunneridae</taxon>
        <taxon>Pentapetalae</taxon>
        <taxon>asterids</taxon>
        <taxon>Ericales</taxon>
        <taxon>Ericaceae</taxon>
        <taxon>Ericoideae</taxon>
        <taxon>Rhodoreae</taxon>
        <taxon>Rhododendron</taxon>
    </lineage>
</organism>
<sequence>MLQILQLGIELHRLEEPFRPKEQRRVVEWKRRSSLPSATHRGCFLVDLDLMESRYSSNFAIVLGVFWTFRMRSILQTGDCFLSQLDWNMISTMFLLVSSAPSSDTGSFENRKQGVRIVIILYKYHYYTTTVFYFWTILLTQRSKHNNLHNLSHACGTHT</sequence>
<evidence type="ECO:0000313" key="2">
    <source>
        <dbReference type="Proteomes" id="UP001062846"/>
    </source>
</evidence>
<dbReference type="Proteomes" id="UP001062846">
    <property type="component" value="Chromosome 6"/>
</dbReference>
<proteinExistence type="predicted"/>
<keyword evidence="2" id="KW-1185">Reference proteome</keyword>
<dbReference type="EMBL" id="CM046393">
    <property type="protein sequence ID" value="KAI8550961.1"/>
    <property type="molecule type" value="Genomic_DNA"/>
</dbReference>
<evidence type="ECO:0000313" key="1">
    <source>
        <dbReference type="EMBL" id="KAI8550961.1"/>
    </source>
</evidence>
<accession>A0ACC0NCJ0</accession>
<name>A0ACC0NCJ0_RHOML</name>
<comment type="caution">
    <text evidence="1">The sequence shown here is derived from an EMBL/GenBank/DDBJ whole genome shotgun (WGS) entry which is preliminary data.</text>
</comment>
<gene>
    <name evidence="1" type="ORF">RHMOL_Rhmol06G0147700</name>
</gene>
<reference evidence="1" key="1">
    <citation type="submission" date="2022-02" db="EMBL/GenBank/DDBJ databases">
        <title>Plant Genome Project.</title>
        <authorList>
            <person name="Zhang R.-G."/>
        </authorList>
    </citation>
    <scope>NUCLEOTIDE SEQUENCE</scope>
    <source>
        <strain evidence="1">AT1</strain>
    </source>
</reference>